<reference evidence="1 2" key="1">
    <citation type="submission" date="2021-01" db="EMBL/GenBank/DDBJ databases">
        <title>Whole genome shotgun sequence of Verrucosispora andamanensis NBRC 109075.</title>
        <authorList>
            <person name="Komaki H."/>
            <person name="Tamura T."/>
        </authorList>
    </citation>
    <scope>NUCLEOTIDE SEQUENCE [LARGE SCALE GENOMIC DNA]</scope>
    <source>
        <strain evidence="1 2">NBRC 109075</strain>
    </source>
</reference>
<proteinExistence type="predicted"/>
<comment type="caution">
    <text evidence="1">The sequence shown here is derived from an EMBL/GenBank/DDBJ whole genome shotgun (WGS) entry which is preliminary data.</text>
</comment>
<organism evidence="1 2">
    <name type="scientific">Micromonospora andamanensis</name>
    <dbReference type="NCBI Taxonomy" id="1287068"/>
    <lineage>
        <taxon>Bacteria</taxon>
        <taxon>Bacillati</taxon>
        <taxon>Actinomycetota</taxon>
        <taxon>Actinomycetes</taxon>
        <taxon>Micromonosporales</taxon>
        <taxon>Micromonosporaceae</taxon>
        <taxon>Micromonospora</taxon>
    </lineage>
</organism>
<dbReference type="EMBL" id="BOOZ01000011">
    <property type="protein sequence ID" value="GIJ09206.1"/>
    <property type="molecule type" value="Genomic_DNA"/>
</dbReference>
<dbReference type="Proteomes" id="UP000647017">
    <property type="component" value="Unassembled WGS sequence"/>
</dbReference>
<accession>A0ABQ4HU90</accession>
<keyword evidence="2" id="KW-1185">Reference proteome</keyword>
<evidence type="ECO:0000313" key="2">
    <source>
        <dbReference type="Proteomes" id="UP000647017"/>
    </source>
</evidence>
<gene>
    <name evidence="1" type="ORF">Van01_24200</name>
</gene>
<sequence length="92" mass="10208">MFPAGRGDRVDHRLLFDGAEGVRLGCGAEGDQPDRAGRQHLVGEGAERIEGDSSALVERRDHGYVEPGRCHAASLRQQKVKYQFRLLTEYVS</sequence>
<protein>
    <submittedName>
        <fullName evidence="1">Uncharacterized protein</fullName>
    </submittedName>
</protein>
<name>A0ABQ4HU90_9ACTN</name>
<evidence type="ECO:0000313" key="1">
    <source>
        <dbReference type="EMBL" id="GIJ09206.1"/>
    </source>
</evidence>